<feature type="domain" description="Gamma-glutamylcyclotransferase AIG2-like" evidence="1">
    <location>
        <begin position="8"/>
        <end position="92"/>
    </location>
</feature>
<protein>
    <submittedName>
        <fullName evidence="2">Gamma-glutamylcyclotransferase</fullName>
    </submittedName>
</protein>
<reference evidence="3" key="1">
    <citation type="journal article" date="2019" name="Int. J. Syst. Evol. Microbiol.">
        <title>The Global Catalogue of Microorganisms (GCM) 10K type strain sequencing project: providing services to taxonomists for standard genome sequencing and annotation.</title>
        <authorList>
            <consortium name="The Broad Institute Genomics Platform"/>
            <consortium name="The Broad Institute Genome Sequencing Center for Infectious Disease"/>
            <person name="Wu L."/>
            <person name="Ma J."/>
        </authorList>
    </citation>
    <scope>NUCLEOTIDE SEQUENCE [LARGE SCALE GENOMIC DNA]</scope>
    <source>
        <strain evidence="3">JCM 17695</strain>
    </source>
</reference>
<dbReference type="EMBL" id="JBHTEY010000004">
    <property type="protein sequence ID" value="MFC7612764.1"/>
    <property type="molecule type" value="Genomic_DNA"/>
</dbReference>
<dbReference type="Pfam" id="PF06094">
    <property type="entry name" value="GGACT"/>
    <property type="match status" value="1"/>
</dbReference>
<keyword evidence="3" id="KW-1185">Reference proteome</keyword>
<dbReference type="Gene3D" id="3.10.490.10">
    <property type="entry name" value="Gamma-glutamyl cyclotransferase-like"/>
    <property type="match status" value="1"/>
</dbReference>
<dbReference type="InterPro" id="IPR009288">
    <property type="entry name" value="AIG2-like_dom"/>
</dbReference>
<evidence type="ECO:0000313" key="3">
    <source>
        <dbReference type="Proteomes" id="UP001596512"/>
    </source>
</evidence>
<dbReference type="SUPFAM" id="SSF110857">
    <property type="entry name" value="Gamma-glutamyl cyclotransferase-like"/>
    <property type="match status" value="1"/>
</dbReference>
<evidence type="ECO:0000259" key="1">
    <source>
        <dbReference type="Pfam" id="PF06094"/>
    </source>
</evidence>
<dbReference type="InterPro" id="IPR036568">
    <property type="entry name" value="GGCT-like_sf"/>
</dbReference>
<sequence>MAPHAAGPARPAALGGSLYDTGQGYPALLLGDGPGVNGWVVPLRSGAALAALDEYEGPEYTRVRVVLADGTVVWAYVWVRPVDGMRRLSEPWPSYDSIG</sequence>
<dbReference type="CDD" id="cd06661">
    <property type="entry name" value="GGCT_like"/>
    <property type="match status" value="1"/>
</dbReference>
<organism evidence="2 3">
    <name type="scientific">Actinokineospora soli</name>
    <dbReference type="NCBI Taxonomy" id="1048753"/>
    <lineage>
        <taxon>Bacteria</taxon>
        <taxon>Bacillati</taxon>
        <taxon>Actinomycetota</taxon>
        <taxon>Actinomycetes</taxon>
        <taxon>Pseudonocardiales</taxon>
        <taxon>Pseudonocardiaceae</taxon>
        <taxon>Actinokineospora</taxon>
    </lineage>
</organism>
<dbReference type="InterPro" id="IPR013024">
    <property type="entry name" value="GGCT-like"/>
</dbReference>
<proteinExistence type="predicted"/>
<dbReference type="Proteomes" id="UP001596512">
    <property type="component" value="Unassembled WGS sequence"/>
</dbReference>
<accession>A0ABW2TI00</accession>
<comment type="caution">
    <text evidence="2">The sequence shown here is derived from an EMBL/GenBank/DDBJ whole genome shotgun (WGS) entry which is preliminary data.</text>
</comment>
<name>A0ABW2TI00_9PSEU</name>
<evidence type="ECO:0000313" key="2">
    <source>
        <dbReference type="EMBL" id="MFC7612764.1"/>
    </source>
</evidence>
<gene>
    <name evidence="2" type="ORF">ACFQV2_03030</name>
</gene>